<dbReference type="SMART" id="SM00353">
    <property type="entry name" value="HLH"/>
    <property type="match status" value="1"/>
</dbReference>
<dbReference type="InterPro" id="IPR036638">
    <property type="entry name" value="HLH_DNA-bd_sf"/>
</dbReference>
<reference evidence="4" key="1">
    <citation type="journal article" date="2020" name="Fungal Divers.">
        <title>Resolving the Mortierellaceae phylogeny through synthesis of multi-gene phylogenetics and phylogenomics.</title>
        <authorList>
            <person name="Vandepol N."/>
            <person name="Liber J."/>
            <person name="Desiro A."/>
            <person name="Na H."/>
            <person name="Kennedy M."/>
            <person name="Barry K."/>
            <person name="Grigoriev I.V."/>
            <person name="Miller A.N."/>
            <person name="O'Donnell K."/>
            <person name="Stajich J.E."/>
            <person name="Bonito G."/>
        </authorList>
    </citation>
    <scope>NUCLEOTIDE SEQUENCE</scope>
    <source>
        <strain evidence="4">NRRL 2769</strain>
    </source>
</reference>
<evidence type="ECO:0000259" key="3">
    <source>
        <dbReference type="PROSITE" id="PS50888"/>
    </source>
</evidence>
<dbReference type="AlphaFoldDB" id="A0A9P6N2Q2"/>
<dbReference type="PROSITE" id="PS50888">
    <property type="entry name" value="BHLH"/>
    <property type="match status" value="1"/>
</dbReference>
<dbReference type="PANTHER" id="PTHR47787">
    <property type="entry name" value="CENTROMERE-BINDING PROTEIN 1"/>
    <property type="match status" value="1"/>
</dbReference>
<dbReference type="GO" id="GO:0046983">
    <property type="term" value="F:protein dimerization activity"/>
    <property type="evidence" value="ECO:0007669"/>
    <property type="project" value="InterPro"/>
</dbReference>
<dbReference type="SUPFAM" id="SSF47459">
    <property type="entry name" value="HLH, helix-loop-helix DNA-binding domain"/>
    <property type="match status" value="1"/>
</dbReference>
<proteinExistence type="predicted"/>
<gene>
    <name evidence="4" type="primary">CBF1_1</name>
    <name evidence="4" type="ORF">BGZ80_002106</name>
</gene>
<organism evidence="4 5">
    <name type="scientific">Entomortierella chlamydospora</name>
    <dbReference type="NCBI Taxonomy" id="101097"/>
    <lineage>
        <taxon>Eukaryota</taxon>
        <taxon>Fungi</taxon>
        <taxon>Fungi incertae sedis</taxon>
        <taxon>Mucoromycota</taxon>
        <taxon>Mortierellomycotina</taxon>
        <taxon>Mortierellomycetes</taxon>
        <taxon>Mortierellales</taxon>
        <taxon>Mortierellaceae</taxon>
        <taxon>Entomortierella</taxon>
    </lineage>
</organism>
<comment type="caution">
    <text evidence="4">The sequence shown here is derived from an EMBL/GenBank/DDBJ whole genome shotgun (WGS) entry which is preliminary data.</text>
</comment>
<feature type="coiled-coil region" evidence="1">
    <location>
        <begin position="224"/>
        <end position="265"/>
    </location>
</feature>
<evidence type="ECO:0000313" key="4">
    <source>
        <dbReference type="EMBL" id="KAG0021584.1"/>
    </source>
</evidence>
<feature type="region of interest" description="Disordered" evidence="2">
    <location>
        <begin position="76"/>
        <end position="100"/>
    </location>
</feature>
<protein>
    <submittedName>
        <fullName evidence="4">Basic helix-loop-helix protein</fullName>
    </submittedName>
</protein>
<keyword evidence="5" id="KW-1185">Reference proteome</keyword>
<dbReference type="Gene3D" id="4.10.280.10">
    <property type="entry name" value="Helix-loop-helix DNA-binding domain"/>
    <property type="match status" value="1"/>
</dbReference>
<dbReference type="Pfam" id="PF00010">
    <property type="entry name" value="HLH"/>
    <property type="match status" value="1"/>
</dbReference>
<dbReference type="GO" id="GO:0003700">
    <property type="term" value="F:DNA-binding transcription factor activity"/>
    <property type="evidence" value="ECO:0007669"/>
    <property type="project" value="TreeGrafter"/>
</dbReference>
<evidence type="ECO:0000256" key="1">
    <source>
        <dbReference type="SAM" id="Coils"/>
    </source>
</evidence>
<feature type="region of interest" description="Disordered" evidence="2">
    <location>
        <begin position="125"/>
        <end position="157"/>
    </location>
</feature>
<evidence type="ECO:0000313" key="5">
    <source>
        <dbReference type="Proteomes" id="UP000703661"/>
    </source>
</evidence>
<name>A0A9P6N2Q2_9FUNG</name>
<feature type="compositionally biased region" description="Low complexity" evidence="2">
    <location>
        <begin position="81"/>
        <end position="96"/>
    </location>
</feature>
<dbReference type="EMBL" id="JAAAID010000151">
    <property type="protein sequence ID" value="KAG0021584.1"/>
    <property type="molecule type" value="Genomic_DNA"/>
</dbReference>
<dbReference type="Proteomes" id="UP000703661">
    <property type="component" value="Unassembled WGS sequence"/>
</dbReference>
<sequence length="265" mass="29609">MTSSEIHVQEVLNNLVSATNSIKRDGIDNLDESFTAAIATAAQAQAQAQAQTSAQQAQEQHDHHQVNQEELERIAQEHQHQTQTQEQGQDSQAEQSNLSAPANENSVIHVNALDAGNSSTLATVPITTVSPAPPSAKPVTGSEEWHKMRRDNHKEVERRRRENINAGINDLASVIPNPDKNKGAILRQAVKYIHTIQEAQQKAVADSEALASVQFERDRALLEKNMAQNQLHTLIAENDQLKRDYEALRKEFEELEESKKRQRTE</sequence>
<dbReference type="PANTHER" id="PTHR47787:SF1">
    <property type="entry name" value="CENTROMERE-BINDING PROTEIN 1"/>
    <property type="match status" value="1"/>
</dbReference>
<dbReference type="InterPro" id="IPR011598">
    <property type="entry name" value="bHLH_dom"/>
</dbReference>
<evidence type="ECO:0000256" key="2">
    <source>
        <dbReference type="SAM" id="MobiDB-lite"/>
    </source>
</evidence>
<accession>A0A9P6N2Q2</accession>
<dbReference type="GO" id="GO:0005634">
    <property type="term" value="C:nucleus"/>
    <property type="evidence" value="ECO:0007669"/>
    <property type="project" value="TreeGrafter"/>
</dbReference>
<keyword evidence="1" id="KW-0175">Coiled coil</keyword>
<feature type="domain" description="BHLH" evidence="3">
    <location>
        <begin position="148"/>
        <end position="196"/>
    </location>
</feature>